<feature type="domain" description="DUF1206" evidence="3">
    <location>
        <begin position="212"/>
        <end position="279"/>
    </location>
</feature>
<feature type="transmembrane region" description="Helical" evidence="2">
    <location>
        <begin position="254"/>
        <end position="275"/>
    </location>
</feature>
<feature type="domain" description="DUF1206" evidence="3">
    <location>
        <begin position="123"/>
        <end position="187"/>
    </location>
</feature>
<name>A0A2U1TBV5_9MICO</name>
<dbReference type="Pfam" id="PF06724">
    <property type="entry name" value="DUF1206"/>
    <property type="match status" value="3"/>
</dbReference>
<evidence type="ECO:0000256" key="2">
    <source>
        <dbReference type="SAM" id="Phobius"/>
    </source>
</evidence>
<feature type="transmembrane region" description="Helical" evidence="2">
    <location>
        <begin position="164"/>
        <end position="183"/>
    </location>
</feature>
<dbReference type="AlphaFoldDB" id="A0A2U1TBV5"/>
<keyword evidence="5" id="KW-1185">Reference proteome</keyword>
<evidence type="ECO:0000313" key="4">
    <source>
        <dbReference type="EMBL" id="PWC06382.1"/>
    </source>
</evidence>
<keyword evidence="2" id="KW-0812">Transmembrane</keyword>
<dbReference type="EMBL" id="QEFB01000013">
    <property type="protein sequence ID" value="PWC06382.1"/>
    <property type="molecule type" value="Genomic_DNA"/>
</dbReference>
<comment type="caution">
    <text evidence="4">The sequence shown here is derived from an EMBL/GenBank/DDBJ whole genome shotgun (WGS) entry which is preliminary data.</text>
</comment>
<proteinExistence type="predicted"/>
<dbReference type="RefSeq" id="WP_108963374.1">
    <property type="nucleotide sequence ID" value="NZ_QEFB01000013.1"/>
</dbReference>
<feature type="transmembrane region" description="Helical" evidence="2">
    <location>
        <begin position="42"/>
        <end position="64"/>
    </location>
</feature>
<feature type="transmembrane region" description="Helical" evidence="2">
    <location>
        <begin position="126"/>
        <end position="144"/>
    </location>
</feature>
<protein>
    <recommendedName>
        <fullName evidence="3">DUF1206 domain-containing protein</fullName>
    </recommendedName>
</protein>
<dbReference type="Proteomes" id="UP000244962">
    <property type="component" value="Unassembled WGS sequence"/>
</dbReference>
<feature type="transmembrane region" description="Helical" evidence="2">
    <location>
        <begin position="84"/>
        <end position="106"/>
    </location>
</feature>
<feature type="transmembrane region" description="Helical" evidence="2">
    <location>
        <begin position="213"/>
        <end position="234"/>
    </location>
</feature>
<evidence type="ECO:0000259" key="3">
    <source>
        <dbReference type="Pfam" id="PF06724"/>
    </source>
</evidence>
<feature type="domain" description="DUF1206" evidence="3">
    <location>
        <begin position="41"/>
        <end position="105"/>
    </location>
</feature>
<reference evidence="5" key="1">
    <citation type="submission" date="2018-04" db="EMBL/GenBank/DDBJ databases">
        <authorList>
            <person name="Liu S."/>
            <person name="Wang Z."/>
            <person name="Li J."/>
        </authorList>
    </citation>
    <scope>NUCLEOTIDE SEQUENCE [LARGE SCALE GENOMIC DNA]</scope>
    <source>
        <strain evidence="5">622</strain>
    </source>
</reference>
<evidence type="ECO:0000313" key="5">
    <source>
        <dbReference type="Proteomes" id="UP000244962"/>
    </source>
</evidence>
<dbReference type="InterPro" id="IPR009597">
    <property type="entry name" value="DUF1206"/>
</dbReference>
<sequence>MSSRAASSSSTSSTGHSSGSARSAASRLQDNHAFQLMARGGFAVNGLLHILIGGIALSVAFGSGGEADQGGALSGLAASPGGTFLLWTVTIGLWALGLFQVLETVLVRGSDKDAWAERAKEGGKAIAYLAIGFSAFSVAVGGGSSSSGQTQGLTATLLASPGGVFVVVLLGLGVLAVGVYFVVKGARKKFLEDITAPAGKTGRTVTVLGQTGYIAKGIAIAVVGILFCVAGFTADASEATGLDGALKSLAELPLGPVILTVVALGLIAYGVYCFARARFARL</sequence>
<keyword evidence="2" id="KW-0472">Membrane</keyword>
<accession>A0A2U1TBV5</accession>
<feature type="region of interest" description="Disordered" evidence="1">
    <location>
        <begin position="1"/>
        <end position="22"/>
    </location>
</feature>
<keyword evidence="2" id="KW-1133">Transmembrane helix</keyword>
<organism evidence="4 5">
    <name type="scientific">Mycetocola zhujimingii</name>
    <dbReference type="NCBI Taxonomy" id="2079792"/>
    <lineage>
        <taxon>Bacteria</taxon>
        <taxon>Bacillati</taxon>
        <taxon>Actinomycetota</taxon>
        <taxon>Actinomycetes</taxon>
        <taxon>Micrococcales</taxon>
        <taxon>Microbacteriaceae</taxon>
        <taxon>Mycetocola</taxon>
    </lineage>
</organism>
<gene>
    <name evidence="4" type="ORF">DF223_12330</name>
</gene>
<evidence type="ECO:0000256" key="1">
    <source>
        <dbReference type="SAM" id="MobiDB-lite"/>
    </source>
</evidence>